<comment type="similarity">
    <text evidence="1">Belongs to the sigma-70 factor family. ECF subfamily.</text>
</comment>
<evidence type="ECO:0000256" key="3">
    <source>
        <dbReference type="ARBA" id="ARBA00023082"/>
    </source>
</evidence>
<dbReference type="InterPro" id="IPR013325">
    <property type="entry name" value="RNA_pol_sigma_r2"/>
</dbReference>
<dbReference type="Pfam" id="PF08281">
    <property type="entry name" value="Sigma70_r4_2"/>
    <property type="match status" value="1"/>
</dbReference>
<evidence type="ECO:0000256" key="2">
    <source>
        <dbReference type="ARBA" id="ARBA00023015"/>
    </source>
</evidence>
<feature type="domain" description="RNA polymerase sigma factor 70 region 4 type 2" evidence="6">
    <location>
        <begin position="126"/>
        <end position="169"/>
    </location>
</feature>
<keyword evidence="4" id="KW-0804">Transcription</keyword>
<dbReference type="SUPFAM" id="SSF88946">
    <property type="entry name" value="Sigma2 domain of RNA polymerase sigma factors"/>
    <property type="match status" value="1"/>
</dbReference>
<dbReference type="NCBIfam" id="TIGR02937">
    <property type="entry name" value="sigma70-ECF"/>
    <property type="match status" value="1"/>
</dbReference>
<comment type="caution">
    <text evidence="7">The sequence shown here is derived from an EMBL/GenBank/DDBJ whole genome shotgun (WGS) entry which is preliminary data.</text>
</comment>
<keyword evidence="3" id="KW-0731">Sigma factor</keyword>
<dbReference type="SUPFAM" id="SSF88659">
    <property type="entry name" value="Sigma3 and sigma4 domains of RNA polymerase sigma factors"/>
    <property type="match status" value="1"/>
</dbReference>
<dbReference type="InterPro" id="IPR007627">
    <property type="entry name" value="RNA_pol_sigma70_r2"/>
</dbReference>
<evidence type="ECO:0000259" key="6">
    <source>
        <dbReference type="Pfam" id="PF08281"/>
    </source>
</evidence>
<organism evidence="7 8">
    <name type="scientific">Sphingobacterium kitahiroshimense</name>
    <dbReference type="NCBI Taxonomy" id="470446"/>
    <lineage>
        <taxon>Bacteria</taxon>
        <taxon>Pseudomonadati</taxon>
        <taxon>Bacteroidota</taxon>
        <taxon>Sphingobacteriia</taxon>
        <taxon>Sphingobacteriales</taxon>
        <taxon>Sphingobacteriaceae</taxon>
        <taxon>Sphingobacterium</taxon>
    </lineage>
</organism>
<dbReference type="InterPro" id="IPR013249">
    <property type="entry name" value="RNA_pol_sigma70_r4_t2"/>
</dbReference>
<name>A0ABV0C1G5_9SPHI</name>
<feature type="domain" description="RNA polymerase sigma-70 region 2" evidence="5">
    <location>
        <begin position="29"/>
        <end position="95"/>
    </location>
</feature>
<keyword evidence="8" id="KW-1185">Reference proteome</keyword>
<dbReference type="InterPro" id="IPR014284">
    <property type="entry name" value="RNA_pol_sigma-70_dom"/>
</dbReference>
<dbReference type="RefSeq" id="WP_346583604.1">
    <property type="nucleotide sequence ID" value="NZ_JBDJLH010000019.1"/>
</dbReference>
<sequence length="193" mass="23391">MKNEHVWHSNESLLERLKLGDLDAFNVIYERYWSVLVNESFKRLNNMALCEEVVQDVFIDLWQQRAVRDIQNLEAYLRTCMKFKVFEVYKKNRRTKSMLEENLSLMQKHEISEYDQYAEKDLKSLIEEWIAHLPQKRKEIFKMRYLDEFSTKEISEMTESSQNTIQNHLGISIAKLRKLIIQHFLVFILTLFY</sequence>
<proteinExistence type="inferred from homology"/>
<evidence type="ECO:0000313" key="7">
    <source>
        <dbReference type="EMBL" id="MEN5380680.1"/>
    </source>
</evidence>
<reference evidence="7 8" key="1">
    <citation type="submission" date="2024-04" db="EMBL/GenBank/DDBJ databases">
        <title>WGS of bacteria from Torrens River.</title>
        <authorList>
            <person name="Wyrsch E.R."/>
            <person name="Drigo B."/>
        </authorList>
    </citation>
    <scope>NUCLEOTIDE SEQUENCE [LARGE SCALE GENOMIC DNA]</scope>
    <source>
        <strain evidence="7 8">TWI391</strain>
    </source>
</reference>
<dbReference type="Gene3D" id="1.10.1740.10">
    <property type="match status" value="1"/>
</dbReference>
<dbReference type="Proteomes" id="UP001409291">
    <property type="component" value="Unassembled WGS sequence"/>
</dbReference>
<dbReference type="Pfam" id="PF04542">
    <property type="entry name" value="Sigma70_r2"/>
    <property type="match status" value="1"/>
</dbReference>
<gene>
    <name evidence="7" type="ORF">ABE541_25690</name>
</gene>
<evidence type="ECO:0000256" key="1">
    <source>
        <dbReference type="ARBA" id="ARBA00010641"/>
    </source>
</evidence>
<dbReference type="InterPro" id="IPR036388">
    <property type="entry name" value="WH-like_DNA-bd_sf"/>
</dbReference>
<dbReference type="InterPro" id="IPR039425">
    <property type="entry name" value="RNA_pol_sigma-70-like"/>
</dbReference>
<evidence type="ECO:0000313" key="8">
    <source>
        <dbReference type="Proteomes" id="UP001409291"/>
    </source>
</evidence>
<dbReference type="PANTHER" id="PTHR43133">
    <property type="entry name" value="RNA POLYMERASE ECF-TYPE SIGMA FACTO"/>
    <property type="match status" value="1"/>
</dbReference>
<dbReference type="Gene3D" id="1.10.10.10">
    <property type="entry name" value="Winged helix-like DNA-binding domain superfamily/Winged helix DNA-binding domain"/>
    <property type="match status" value="1"/>
</dbReference>
<evidence type="ECO:0000259" key="5">
    <source>
        <dbReference type="Pfam" id="PF04542"/>
    </source>
</evidence>
<dbReference type="EMBL" id="JBDJNQ010000023">
    <property type="protein sequence ID" value="MEN5380680.1"/>
    <property type="molecule type" value="Genomic_DNA"/>
</dbReference>
<keyword evidence="2" id="KW-0805">Transcription regulation</keyword>
<dbReference type="PANTHER" id="PTHR43133:SF46">
    <property type="entry name" value="RNA POLYMERASE SIGMA-70 FACTOR ECF SUBFAMILY"/>
    <property type="match status" value="1"/>
</dbReference>
<protein>
    <submittedName>
        <fullName evidence="7">Sigma-70 family RNA polymerase sigma factor</fullName>
    </submittedName>
</protein>
<accession>A0ABV0C1G5</accession>
<evidence type="ECO:0000256" key="4">
    <source>
        <dbReference type="ARBA" id="ARBA00023163"/>
    </source>
</evidence>
<dbReference type="InterPro" id="IPR013324">
    <property type="entry name" value="RNA_pol_sigma_r3/r4-like"/>
</dbReference>